<protein>
    <recommendedName>
        <fullName evidence="6">NAD(P)(+)--arginine ADP-ribosyltransferase</fullName>
        <ecNumber evidence="6">2.4.2.31</ecNumber>
    </recommendedName>
    <alternativeName>
        <fullName evidence="6">Mono(ADP-ribosyl)transferase</fullName>
    </alternativeName>
</protein>
<dbReference type="AlphaFoldDB" id="A0A814QBN1"/>
<reference evidence="7" key="1">
    <citation type="submission" date="2021-02" db="EMBL/GenBank/DDBJ databases">
        <authorList>
            <person name="Nowell W R."/>
        </authorList>
    </citation>
    <scope>NUCLEOTIDE SEQUENCE</scope>
</reference>
<dbReference type="EC" id="2.4.2.31" evidence="6"/>
<evidence type="ECO:0000256" key="6">
    <source>
        <dbReference type="RuleBase" id="RU361228"/>
    </source>
</evidence>
<dbReference type="InterPro" id="IPR000768">
    <property type="entry name" value="ART"/>
</dbReference>
<keyword evidence="4" id="KW-0548">Nucleotidyltransferase</keyword>
<evidence type="ECO:0000313" key="7">
    <source>
        <dbReference type="EMBL" id="CAF1117436.1"/>
    </source>
</evidence>
<evidence type="ECO:0000313" key="9">
    <source>
        <dbReference type="Proteomes" id="UP000663855"/>
    </source>
</evidence>
<dbReference type="InterPro" id="IPR032675">
    <property type="entry name" value="LRR_dom_sf"/>
</dbReference>
<dbReference type="Pfam" id="PF13516">
    <property type="entry name" value="LRR_6"/>
    <property type="match status" value="5"/>
</dbReference>
<keyword evidence="3 6" id="KW-0808">Transferase</keyword>
<keyword evidence="6" id="KW-0521">NADP</keyword>
<keyword evidence="2 6" id="KW-0328">Glycosyltransferase</keyword>
<dbReference type="GO" id="GO:0016779">
    <property type="term" value="F:nucleotidyltransferase activity"/>
    <property type="evidence" value="ECO:0007669"/>
    <property type="project" value="UniProtKB-KW"/>
</dbReference>
<keyword evidence="6" id="KW-0520">NAD</keyword>
<dbReference type="PANTHER" id="PTHR46984:SF1">
    <property type="entry name" value="LEUCINE-RICH REPEAT-CONTAINING PROTEIN 71"/>
    <property type="match status" value="1"/>
</dbReference>
<dbReference type="Proteomes" id="UP000663855">
    <property type="component" value="Unassembled WGS sequence"/>
</dbReference>
<dbReference type="EMBL" id="CAJNOV010002830">
    <property type="protein sequence ID" value="CAF1117436.1"/>
    <property type="molecule type" value="Genomic_DNA"/>
</dbReference>
<feature type="non-terminal residue" evidence="7">
    <location>
        <position position="1"/>
    </location>
</feature>
<dbReference type="SMART" id="SM00368">
    <property type="entry name" value="LRR_RI"/>
    <property type="match status" value="5"/>
</dbReference>
<dbReference type="PANTHER" id="PTHR46984">
    <property type="entry name" value="LEUCINE-RICH REPEAT-CONTAINING PROTEIN 71"/>
    <property type="match status" value="1"/>
</dbReference>
<evidence type="ECO:0000256" key="2">
    <source>
        <dbReference type="ARBA" id="ARBA00022676"/>
    </source>
</evidence>
<dbReference type="SUPFAM" id="SSF56399">
    <property type="entry name" value="ADP-ribosylation"/>
    <property type="match status" value="1"/>
</dbReference>
<proteinExistence type="inferred from homology"/>
<evidence type="ECO:0000256" key="5">
    <source>
        <dbReference type="ARBA" id="ARBA00047597"/>
    </source>
</evidence>
<evidence type="ECO:0000256" key="1">
    <source>
        <dbReference type="ARBA" id="ARBA00009558"/>
    </source>
</evidence>
<dbReference type="Proteomes" id="UP000663824">
    <property type="component" value="Unassembled WGS sequence"/>
</dbReference>
<dbReference type="Gene3D" id="3.90.176.10">
    <property type="entry name" value="Toxin ADP-ribosyltransferase, Chain A, domain 1"/>
    <property type="match status" value="1"/>
</dbReference>
<evidence type="ECO:0000256" key="4">
    <source>
        <dbReference type="ARBA" id="ARBA00022695"/>
    </source>
</evidence>
<evidence type="ECO:0000313" key="8">
    <source>
        <dbReference type="EMBL" id="CAF2259666.1"/>
    </source>
</evidence>
<name>A0A814QBN1_9BILA</name>
<dbReference type="Pfam" id="PF01129">
    <property type="entry name" value="ART"/>
    <property type="match status" value="1"/>
</dbReference>
<dbReference type="InterPro" id="IPR053040">
    <property type="entry name" value="LRR-containing_protein_71"/>
</dbReference>
<sequence>MAAGSSPNTSVSGRFLDADKERLILSLPLDGYAKKPLVTLEEAVIPLAKIIDNVESRVWVSMERSKSPADNLEQNESAAIRLYTIEWSEENQSLYNVLNETLRLEDRKKLIPWFSYLKLILTALFKLAWFRGTVWRGVKTDLYNLYEVGSHITWWAFSSCSQSREIAETQFLDSSRASTLFQIECLNGKSIQRHSLYKDENEILLLPCSYFEVVKKVKIIKNGLCIIYLRELIPPFKLLEPPFPINENSSEPMTATNNKNTPILADTTEVYLNHRKITDQDIELVVYAVKGSCPMLKMLDLAGNQLGAIGAQHVADNLMNKMQTLTTLNLADNQIGDTGAQCLSNAFLRNQTMIVLILKNNGIGDQGAKSLAEVLQNNKTLTSLDLSANRIGDRGAKHLTDAIEKNNTLTTLNLTQNEITLAGQQRLTDASRINKTLRNLLLVRDQ</sequence>
<comment type="catalytic activity">
    <reaction evidence="5 6">
        <text>L-arginyl-[protein] + NAD(+) = N(omega)-(ADP-D-ribosyl)-L-arginyl-[protein] + nicotinamide + H(+)</text>
        <dbReference type="Rhea" id="RHEA:19149"/>
        <dbReference type="Rhea" id="RHEA-COMP:10532"/>
        <dbReference type="Rhea" id="RHEA-COMP:15087"/>
        <dbReference type="ChEBI" id="CHEBI:15378"/>
        <dbReference type="ChEBI" id="CHEBI:17154"/>
        <dbReference type="ChEBI" id="CHEBI:29965"/>
        <dbReference type="ChEBI" id="CHEBI:57540"/>
        <dbReference type="ChEBI" id="CHEBI:142554"/>
        <dbReference type="EC" id="2.4.2.31"/>
    </reaction>
</comment>
<organism evidence="7 9">
    <name type="scientific">Rotaria magnacalcarata</name>
    <dbReference type="NCBI Taxonomy" id="392030"/>
    <lineage>
        <taxon>Eukaryota</taxon>
        <taxon>Metazoa</taxon>
        <taxon>Spiralia</taxon>
        <taxon>Gnathifera</taxon>
        <taxon>Rotifera</taxon>
        <taxon>Eurotatoria</taxon>
        <taxon>Bdelloidea</taxon>
        <taxon>Philodinida</taxon>
        <taxon>Philodinidae</taxon>
        <taxon>Rotaria</taxon>
    </lineage>
</organism>
<comment type="similarity">
    <text evidence="1 6">Belongs to the Arg-specific ADP-ribosyltransferase family.</text>
</comment>
<accession>A0A814QBN1</accession>
<evidence type="ECO:0000256" key="3">
    <source>
        <dbReference type="ARBA" id="ARBA00022679"/>
    </source>
</evidence>
<dbReference type="PROSITE" id="PS51996">
    <property type="entry name" value="TR_MART"/>
    <property type="match status" value="1"/>
</dbReference>
<dbReference type="SUPFAM" id="SSF52047">
    <property type="entry name" value="RNI-like"/>
    <property type="match status" value="1"/>
</dbReference>
<comment type="caution">
    <text evidence="7">The sequence shown here is derived from an EMBL/GenBank/DDBJ whole genome shotgun (WGS) entry which is preliminary data.</text>
</comment>
<dbReference type="Gene3D" id="3.80.10.10">
    <property type="entry name" value="Ribonuclease Inhibitor"/>
    <property type="match status" value="2"/>
</dbReference>
<gene>
    <name evidence="7" type="ORF">CJN711_LOCUS7906</name>
    <name evidence="8" type="ORF">MBJ925_LOCUS38483</name>
</gene>
<dbReference type="InterPro" id="IPR001611">
    <property type="entry name" value="Leu-rich_rpt"/>
</dbReference>
<dbReference type="EMBL" id="CAJNRE010021549">
    <property type="protein sequence ID" value="CAF2259666.1"/>
    <property type="molecule type" value="Genomic_DNA"/>
</dbReference>
<dbReference type="GO" id="GO:0106274">
    <property type="term" value="F:NAD+-protein-arginine ADP-ribosyltransferase activity"/>
    <property type="evidence" value="ECO:0007669"/>
    <property type="project" value="UniProtKB-EC"/>
</dbReference>